<evidence type="ECO:0000313" key="3">
    <source>
        <dbReference type="EMBL" id="MBB6498539.1"/>
    </source>
</evidence>
<protein>
    <recommendedName>
        <fullName evidence="5">DUF1735 domain-containing protein</fullName>
    </recommendedName>
</protein>
<evidence type="ECO:0000259" key="2">
    <source>
        <dbReference type="Pfam" id="PF14274"/>
    </source>
</evidence>
<dbReference type="Gene3D" id="2.60.40.1740">
    <property type="entry name" value="hypothetical protein (bacova_03559)"/>
    <property type="match status" value="1"/>
</dbReference>
<comment type="caution">
    <text evidence="3">The sequence shown here is derived from an EMBL/GenBank/DDBJ whole genome shotgun (WGS) entry which is preliminary data.</text>
</comment>
<dbReference type="InterPro" id="IPR025371">
    <property type="entry name" value="BT_3044-like_C"/>
</dbReference>
<dbReference type="RefSeq" id="WP_184622768.1">
    <property type="nucleotide sequence ID" value="NZ_JACHCC010000002.1"/>
</dbReference>
<reference evidence="3 4" key="1">
    <citation type="submission" date="2020-08" db="EMBL/GenBank/DDBJ databases">
        <title>Genomic Encyclopedia of Type Strains, Phase IV (KMG-V): Genome sequencing to study the core and pangenomes of soil and plant-associated prokaryotes.</title>
        <authorList>
            <person name="Whitman W."/>
        </authorList>
    </citation>
    <scope>NUCLEOTIDE SEQUENCE [LARGE SCALE GENOMIC DNA]</scope>
    <source>
        <strain evidence="3 4">M2T3</strain>
    </source>
</reference>
<organism evidence="3 4">
    <name type="scientific">Pedobacter cryoconitis</name>
    <dbReference type="NCBI Taxonomy" id="188932"/>
    <lineage>
        <taxon>Bacteria</taxon>
        <taxon>Pseudomonadati</taxon>
        <taxon>Bacteroidota</taxon>
        <taxon>Sphingobacteriia</taxon>
        <taxon>Sphingobacteriales</taxon>
        <taxon>Sphingobacteriaceae</taxon>
        <taxon>Pedobacter</taxon>
    </lineage>
</organism>
<gene>
    <name evidence="3" type="ORF">HDF25_000676</name>
</gene>
<proteinExistence type="predicted"/>
<name>A0A7X0J003_9SPHI</name>
<sequence length="294" mass="31140">MRNNILKWTLPVLCVIGLSSCLKNKNAQPDFSSVTPVVEIPVNAPAGNGGGNSLIASFTVDPALSDYVFYVNYAAPAANANDLKITLAVDPTALATYNTTNSTTLPILPSNGYVVPTTVTIPAGQRKVQVPIKINTSVLDPTLAYALPITITDASGVIISKNFASLILNIVLKNKYDGKYNLKGSILRAGDNVLSGNFKGYSKSLTTFGVNSVQFGQIWADGSNTGGIDGLTLTVDPATNKVKVTSTTNAAVVNLPTYDNRYDPATKTFFVSFYWGTGPTNRAATDTLTYTGPR</sequence>
<dbReference type="AlphaFoldDB" id="A0A7X0J003"/>
<dbReference type="InterPro" id="IPR013728">
    <property type="entry name" value="BT_3987-like_N"/>
</dbReference>
<feature type="domain" description="BT-3987-like N-terminal" evidence="1">
    <location>
        <begin position="67"/>
        <end position="157"/>
    </location>
</feature>
<dbReference type="PROSITE" id="PS51257">
    <property type="entry name" value="PROKAR_LIPOPROTEIN"/>
    <property type="match status" value="1"/>
</dbReference>
<evidence type="ECO:0000259" key="1">
    <source>
        <dbReference type="Pfam" id="PF08522"/>
    </source>
</evidence>
<dbReference type="Pfam" id="PF14274">
    <property type="entry name" value="BT_3044-like_C"/>
    <property type="match status" value="1"/>
</dbReference>
<accession>A0A7X0J003</accession>
<dbReference type="EMBL" id="JACHCC010000002">
    <property type="protein sequence ID" value="MBB6498539.1"/>
    <property type="molecule type" value="Genomic_DNA"/>
</dbReference>
<evidence type="ECO:0000313" key="4">
    <source>
        <dbReference type="Proteomes" id="UP000521017"/>
    </source>
</evidence>
<dbReference type="Pfam" id="PF08522">
    <property type="entry name" value="BT_3987-like_N"/>
    <property type="match status" value="1"/>
</dbReference>
<evidence type="ECO:0008006" key="5">
    <source>
        <dbReference type="Google" id="ProtNLM"/>
    </source>
</evidence>
<dbReference type="Proteomes" id="UP000521017">
    <property type="component" value="Unassembled WGS sequence"/>
</dbReference>
<feature type="domain" description="BT-3044-like C-terminal" evidence="2">
    <location>
        <begin position="166"/>
        <end position="285"/>
    </location>
</feature>